<evidence type="ECO:0000313" key="8">
    <source>
        <dbReference type="EMBL" id="ROT73383.1"/>
    </source>
</evidence>
<dbReference type="GO" id="GO:0005886">
    <property type="term" value="C:plasma membrane"/>
    <property type="evidence" value="ECO:0007669"/>
    <property type="project" value="TreeGrafter"/>
</dbReference>
<feature type="transmembrane region" description="Helical" evidence="6">
    <location>
        <begin position="223"/>
        <end position="242"/>
    </location>
</feature>
<feature type="transmembrane region" description="Helical" evidence="6">
    <location>
        <begin position="142"/>
        <end position="166"/>
    </location>
</feature>
<proteinExistence type="inferred from homology"/>
<organism evidence="8 9">
    <name type="scientific">Penaeus vannamei</name>
    <name type="common">Whiteleg shrimp</name>
    <name type="synonym">Litopenaeus vannamei</name>
    <dbReference type="NCBI Taxonomy" id="6689"/>
    <lineage>
        <taxon>Eukaryota</taxon>
        <taxon>Metazoa</taxon>
        <taxon>Ecdysozoa</taxon>
        <taxon>Arthropoda</taxon>
        <taxon>Crustacea</taxon>
        <taxon>Multicrustacea</taxon>
        <taxon>Malacostraca</taxon>
        <taxon>Eumalacostraca</taxon>
        <taxon>Eucarida</taxon>
        <taxon>Decapoda</taxon>
        <taxon>Dendrobranchiata</taxon>
        <taxon>Penaeoidea</taxon>
        <taxon>Penaeidae</taxon>
        <taxon>Penaeus</taxon>
    </lineage>
</organism>
<feature type="transmembrane region" description="Helical" evidence="6">
    <location>
        <begin position="300"/>
        <end position="320"/>
    </location>
</feature>
<comment type="similarity">
    <text evidence="2">Belongs to the STEAP family.</text>
</comment>
<gene>
    <name evidence="8" type="ORF">C7M84_008190</name>
</gene>
<protein>
    <submittedName>
        <fullName evidence="8">Putative metalloreductase STEAP3 isoform X2</fullName>
    </submittedName>
</protein>
<evidence type="ECO:0000256" key="2">
    <source>
        <dbReference type="ARBA" id="ARBA00007729"/>
    </source>
</evidence>
<evidence type="ECO:0000256" key="1">
    <source>
        <dbReference type="ARBA" id="ARBA00004141"/>
    </source>
</evidence>
<dbReference type="InterPro" id="IPR036291">
    <property type="entry name" value="NAD(P)-bd_dom_sf"/>
</dbReference>
<feature type="non-terminal residue" evidence="8">
    <location>
        <position position="1"/>
    </location>
</feature>
<name>A0A3R7MDE5_PENVA</name>
<feature type="transmembrane region" description="Helical" evidence="6">
    <location>
        <begin position="96"/>
        <end position="114"/>
    </location>
</feature>
<keyword evidence="4 6" id="KW-1133">Transmembrane helix</keyword>
<evidence type="ECO:0000256" key="5">
    <source>
        <dbReference type="ARBA" id="ARBA00023136"/>
    </source>
</evidence>
<dbReference type="Pfam" id="PF01794">
    <property type="entry name" value="Ferric_reduct"/>
    <property type="match status" value="1"/>
</dbReference>
<feature type="domain" description="Ferric oxidoreductase" evidence="7">
    <location>
        <begin position="151"/>
        <end position="272"/>
    </location>
</feature>
<dbReference type="PANTHER" id="PTHR14239:SF0">
    <property type="entry name" value="F420-DEPENDENT NADP REDUCTASE"/>
    <property type="match status" value="1"/>
</dbReference>
<dbReference type="Proteomes" id="UP000283509">
    <property type="component" value="Unassembled WGS sequence"/>
</dbReference>
<keyword evidence="5 6" id="KW-0472">Membrane</keyword>
<evidence type="ECO:0000313" key="9">
    <source>
        <dbReference type="Proteomes" id="UP000283509"/>
    </source>
</evidence>
<dbReference type="Gene3D" id="3.40.50.720">
    <property type="entry name" value="NAD(P)-binding Rossmann-like Domain"/>
    <property type="match status" value="1"/>
</dbReference>
<dbReference type="PANTHER" id="PTHR14239">
    <property type="entry name" value="DUDULIN-RELATED"/>
    <property type="match status" value="1"/>
</dbReference>
<dbReference type="GO" id="GO:0008823">
    <property type="term" value="F:cupric reductase (NADH) activity"/>
    <property type="evidence" value="ECO:0007669"/>
    <property type="project" value="TreeGrafter"/>
</dbReference>
<dbReference type="OrthoDB" id="550646at2759"/>
<feature type="transmembrane region" description="Helical" evidence="6">
    <location>
        <begin position="263"/>
        <end position="280"/>
    </location>
</feature>
<feature type="transmembrane region" description="Helical" evidence="6">
    <location>
        <begin position="193"/>
        <end position="211"/>
    </location>
</feature>
<accession>A0A3R7MDE5</accession>
<evidence type="ECO:0000256" key="6">
    <source>
        <dbReference type="SAM" id="Phobius"/>
    </source>
</evidence>
<dbReference type="InterPro" id="IPR051267">
    <property type="entry name" value="STEAP_metalloreductase"/>
</dbReference>
<dbReference type="SUPFAM" id="SSF51735">
    <property type="entry name" value="NAD(P)-binding Rossmann-fold domains"/>
    <property type="match status" value="1"/>
</dbReference>
<evidence type="ECO:0000256" key="4">
    <source>
        <dbReference type="ARBA" id="ARBA00022989"/>
    </source>
</evidence>
<sequence length="340" mass="38273">PPDSPVGPRAWQSACRSAFRRAHVVKAFNTLSAFALQQGDVRGSKEIPISSDNARARRLVSELVRNMGLHPVDFGALRAAREIEEIPFSFFREWKVAGYVALLVFFLFYLLLFMRRQICPNLDSTDGWNWNRFQTFPLKNGMLAFALSGTVMLLLCYVPGTIAGYLQLYRGTKYSTFPSWLDRWLKSRKQMGLLALFMGSLHGCMAVFTQIDEGMAEPARWSQQLFIALGIVLLGVLGVLGVSSLPSVSAGLTWREFSFLQRYLGWASVLLVTGHAFFKGYTKLLVPRFECVVLASETQIIVFLCFLTVLLKVPLLIPCVHSRLMKVRRGYERMPNGSPA</sequence>
<comment type="caution">
    <text evidence="8">The sequence shown here is derived from an EMBL/GenBank/DDBJ whole genome shotgun (WGS) entry which is preliminary data.</text>
</comment>
<dbReference type="EMBL" id="QCYY01002030">
    <property type="protein sequence ID" value="ROT73383.1"/>
    <property type="molecule type" value="Genomic_DNA"/>
</dbReference>
<keyword evidence="3 6" id="KW-0812">Transmembrane</keyword>
<dbReference type="GO" id="GO:0005768">
    <property type="term" value="C:endosome"/>
    <property type="evidence" value="ECO:0007669"/>
    <property type="project" value="TreeGrafter"/>
</dbReference>
<dbReference type="GO" id="GO:0015677">
    <property type="term" value="P:copper ion import"/>
    <property type="evidence" value="ECO:0007669"/>
    <property type="project" value="TreeGrafter"/>
</dbReference>
<evidence type="ECO:0000256" key="3">
    <source>
        <dbReference type="ARBA" id="ARBA00022692"/>
    </source>
</evidence>
<dbReference type="GO" id="GO:0052851">
    <property type="term" value="F:ferric-chelate reductase (NADPH) activity"/>
    <property type="evidence" value="ECO:0007669"/>
    <property type="project" value="TreeGrafter"/>
</dbReference>
<reference evidence="8 9" key="2">
    <citation type="submission" date="2019-01" db="EMBL/GenBank/DDBJ databases">
        <title>The decoding of complex shrimp genome reveals the adaptation for benthos swimmer, frequently molting mechanism and breeding impact on genome.</title>
        <authorList>
            <person name="Sun Y."/>
            <person name="Gao Y."/>
            <person name="Yu Y."/>
        </authorList>
    </citation>
    <scope>NUCLEOTIDE SEQUENCE [LARGE SCALE GENOMIC DNA]</scope>
    <source>
        <tissue evidence="8">Muscle</tissue>
    </source>
</reference>
<comment type="subcellular location">
    <subcellularLocation>
        <location evidence="1">Membrane</location>
        <topology evidence="1">Multi-pass membrane protein</topology>
    </subcellularLocation>
</comment>
<dbReference type="AlphaFoldDB" id="A0A3R7MDE5"/>
<reference evidence="8 9" key="1">
    <citation type="submission" date="2018-04" db="EMBL/GenBank/DDBJ databases">
        <authorList>
            <person name="Zhang X."/>
            <person name="Yuan J."/>
            <person name="Li F."/>
            <person name="Xiang J."/>
        </authorList>
    </citation>
    <scope>NUCLEOTIDE SEQUENCE [LARGE SCALE GENOMIC DNA]</scope>
    <source>
        <tissue evidence="8">Muscle</tissue>
    </source>
</reference>
<evidence type="ECO:0000259" key="7">
    <source>
        <dbReference type="Pfam" id="PF01794"/>
    </source>
</evidence>
<keyword evidence="9" id="KW-1185">Reference proteome</keyword>
<dbReference type="InterPro" id="IPR013130">
    <property type="entry name" value="Fe3_Rdtase_TM_dom"/>
</dbReference>